<dbReference type="InterPro" id="IPR007138">
    <property type="entry name" value="ABM_dom"/>
</dbReference>
<dbReference type="GO" id="GO:0004497">
    <property type="term" value="F:monooxygenase activity"/>
    <property type="evidence" value="ECO:0007669"/>
    <property type="project" value="UniProtKB-KW"/>
</dbReference>
<dbReference type="EMBL" id="MZMT01000035">
    <property type="protein sequence ID" value="PIO43773.1"/>
    <property type="molecule type" value="Genomic_DNA"/>
</dbReference>
<dbReference type="InterPro" id="IPR011008">
    <property type="entry name" value="Dimeric_a/b-barrel"/>
</dbReference>
<dbReference type="AlphaFoldDB" id="A0A2N9VWA5"/>
<organism evidence="2 3">
    <name type="scientific">Phyllobacterium zundukense</name>
    <dbReference type="NCBI Taxonomy" id="1867719"/>
    <lineage>
        <taxon>Bacteria</taxon>
        <taxon>Pseudomonadati</taxon>
        <taxon>Pseudomonadota</taxon>
        <taxon>Alphaproteobacteria</taxon>
        <taxon>Hyphomicrobiales</taxon>
        <taxon>Phyllobacteriaceae</taxon>
        <taxon>Phyllobacterium</taxon>
    </lineage>
</organism>
<dbReference type="OrthoDB" id="287932at2"/>
<gene>
    <name evidence="2" type="ORF">B5P45_14345</name>
</gene>
<reference evidence="2 3" key="1">
    <citation type="journal article" date="2017" name="Int J Environ Stud">
        <title>Does the Miocene-Pliocene relict legume Oxytropis triphylla form nitrogen-fixing nodules with a combination of bacterial strains?</title>
        <authorList>
            <person name="Safronova V."/>
            <person name="Belimov A."/>
            <person name="Sazanova A."/>
            <person name="Kuznetsova I."/>
            <person name="Popova J."/>
            <person name="Andronov E."/>
            <person name="Verkhozina A."/>
            <person name="Tikhonovich I."/>
        </authorList>
    </citation>
    <scope>NUCLEOTIDE SEQUENCE [LARGE SCALE GENOMIC DNA]</scope>
    <source>
        <strain evidence="2 3">Tri-38</strain>
    </source>
</reference>
<dbReference type="Gene3D" id="3.30.70.100">
    <property type="match status" value="1"/>
</dbReference>
<dbReference type="SUPFAM" id="SSF54909">
    <property type="entry name" value="Dimeric alpha+beta barrel"/>
    <property type="match status" value="1"/>
</dbReference>
<proteinExistence type="predicted"/>
<dbReference type="Pfam" id="PF03992">
    <property type="entry name" value="ABM"/>
    <property type="match status" value="1"/>
</dbReference>
<accession>A0A2N9VWA5</accession>
<keyword evidence="2" id="KW-0560">Oxidoreductase</keyword>
<dbReference type="PROSITE" id="PS51725">
    <property type="entry name" value="ABM"/>
    <property type="match status" value="1"/>
</dbReference>
<keyword evidence="3" id="KW-1185">Reference proteome</keyword>
<dbReference type="KEGG" id="pht:BLM14_18350"/>
<protein>
    <submittedName>
        <fullName evidence="2">Antibiotic biosynthesis monooxygenase</fullName>
    </submittedName>
</protein>
<evidence type="ECO:0000313" key="2">
    <source>
        <dbReference type="EMBL" id="PIO43773.1"/>
    </source>
</evidence>
<dbReference type="Proteomes" id="UP000232163">
    <property type="component" value="Unassembled WGS sequence"/>
</dbReference>
<evidence type="ECO:0000313" key="3">
    <source>
        <dbReference type="Proteomes" id="UP000232163"/>
    </source>
</evidence>
<dbReference type="RefSeq" id="WP_100000748.1">
    <property type="nucleotide sequence ID" value="NZ_CP017940.1"/>
</dbReference>
<evidence type="ECO:0000259" key="1">
    <source>
        <dbReference type="PROSITE" id="PS51725"/>
    </source>
</evidence>
<feature type="domain" description="ABM" evidence="1">
    <location>
        <begin position="2"/>
        <end position="94"/>
    </location>
</feature>
<keyword evidence="2" id="KW-0503">Monooxygenase</keyword>
<comment type="caution">
    <text evidence="2">The sequence shown here is derived from an EMBL/GenBank/DDBJ whole genome shotgun (WGS) entry which is preliminary data.</text>
</comment>
<sequence>MIIIAGYSRTKNINERDTAVAAFADMVRRARRADGCLDVAISADSVDPERINVFECWRDQQSLNAWRKVAKPPRFVARETQVKLYRSDKAEEPF</sequence>
<name>A0A2N9VWA5_9HYPH</name>